<dbReference type="InterPro" id="IPR013103">
    <property type="entry name" value="RVT_2"/>
</dbReference>
<keyword evidence="1" id="KW-0479">Metal-binding</keyword>
<evidence type="ECO:0000256" key="1">
    <source>
        <dbReference type="PROSITE-ProRule" id="PRU00047"/>
    </source>
</evidence>
<dbReference type="GO" id="GO:0008270">
    <property type="term" value="F:zinc ion binding"/>
    <property type="evidence" value="ECO:0007669"/>
    <property type="project" value="UniProtKB-KW"/>
</dbReference>
<dbReference type="PANTHER" id="PTHR36812">
    <property type="entry name" value="NEUROFILAMENT TRIPLET M PROTEIN-LIKE PROTEIN"/>
    <property type="match status" value="1"/>
</dbReference>
<keyword evidence="1" id="KW-0863">Zinc-finger</keyword>
<protein>
    <submittedName>
        <fullName evidence="5">Integrase, catalytic region, zinc finger, CCHC-type, peptidase aspartic, catalytic</fullName>
    </submittedName>
</protein>
<feature type="coiled-coil region" evidence="2">
    <location>
        <begin position="405"/>
        <end position="439"/>
    </location>
</feature>
<dbReference type="EMBL" id="BKCJ010006391">
    <property type="protein sequence ID" value="GEU71906.1"/>
    <property type="molecule type" value="Genomic_DNA"/>
</dbReference>
<dbReference type="Pfam" id="PF25597">
    <property type="entry name" value="SH3_retrovirus"/>
    <property type="match status" value="1"/>
</dbReference>
<dbReference type="Gene3D" id="4.10.60.10">
    <property type="entry name" value="Zinc finger, CCHC-type"/>
    <property type="match status" value="1"/>
</dbReference>
<evidence type="ECO:0000259" key="4">
    <source>
        <dbReference type="PROSITE" id="PS50158"/>
    </source>
</evidence>
<keyword evidence="1" id="KW-0862">Zinc</keyword>
<feature type="compositionally biased region" description="Acidic residues" evidence="3">
    <location>
        <begin position="1469"/>
        <end position="1543"/>
    </location>
</feature>
<evidence type="ECO:0000256" key="3">
    <source>
        <dbReference type="SAM" id="MobiDB-lite"/>
    </source>
</evidence>
<evidence type="ECO:0000256" key="2">
    <source>
        <dbReference type="SAM" id="Coils"/>
    </source>
</evidence>
<feature type="region of interest" description="Disordered" evidence="3">
    <location>
        <begin position="1396"/>
        <end position="1567"/>
    </location>
</feature>
<dbReference type="InterPro" id="IPR057670">
    <property type="entry name" value="SH3_retrovirus"/>
</dbReference>
<comment type="caution">
    <text evidence="5">The sequence shown here is derived from an EMBL/GenBank/DDBJ whole genome shotgun (WGS) entry which is preliminary data.</text>
</comment>
<feature type="compositionally biased region" description="Polar residues" evidence="3">
    <location>
        <begin position="895"/>
        <end position="923"/>
    </location>
</feature>
<dbReference type="CDD" id="cd09272">
    <property type="entry name" value="RNase_HI_RT_Ty1"/>
    <property type="match status" value="1"/>
</dbReference>
<dbReference type="GO" id="GO:0003676">
    <property type="term" value="F:nucleic acid binding"/>
    <property type="evidence" value="ECO:0007669"/>
    <property type="project" value="InterPro"/>
</dbReference>
<dbReference type="PROSITE" id="PS50158">
    <property type="entry name" value="ZF_CCHC"/>
    <property type="match status" value="1"/>
</dbReference>
<feature type="compositionally biased region" description="Low complexity" evidence="3">
    <location>
        <begin position="1429"/>
        <end position="1438"/>
    </location>
</feature>
<dbReference type="Pfam" id="PF07727">
    <property type="entry name" value="RVT_2"/>
    <property type="match status" value="1"/>
</dbReference>
<gene>
    <name evidence="5" type="ORF">Tci_043884</name>
</gene>
<dbReference type="SUPFAM" id="SSF57756">
    <property type="entry name" value="Retrovirus zinc finger-like domains"/>
    <property type="match status" value="1"/>
</dbReference>
<dbReference type="PANTHER" id="PTHR36812:SF9">
    <property type="entry name" value="MYB-LIKE PROTEIN X ISOFORM X1"/>
    <property type="match status" value="1"/>
</dbReference>
<accession>A0A6L2MD18</accession>
<proteinExistence type="predicted"/>
<name>A0A6L2MD18_TANCI</name>
<sequence>MLEKDMYDSWKSQMELYMLNRQHRWMILEYVKNGPLLWPTIEENRVTRLKKYYELSTTKAIQANCDVKATNIILQGLPSEQERECKLYDEFYKFAYIKEESLPDFYLRFSLLLNDMNIYNMKLNNFRDLHTTNVDQLHAYLGEHEYHANEVRLMHERTSDPLALVVHHQMNKLTYQQDHQSYHQHQFQPQASTYQSSQYATPYHPHEYASQAPSSTHLSITYPPNDFQSFVNHNVYNASSSIPQMEYAPTVHKQIEFSLPDTRPVVPVFQKCDDSIDVINHMMSFLTAVVTSRYPATNNQLRTSSNPRQQATINNGRVTIQPIQGRQNSMTAGSSRPYTSRSGGTLGKHRVIMCYNCKGKGHMSKQCTKPKRKRDEQWFKDKVRILKEQNNNDKASVSCKQSLEIETLKHTLSEHLKEKESFTQKVALLKNNFQNKESRNIDKELALEKQVKELNNIVFKRNQSAQTVHMLTKPQFFYDHSTRKALEETLLLEDESRSKMLQKQNKPIMSEKKVITKPVDYAALNQLSKDFETCFVPQAELSAEQAFWSRDDIIPFIKALKELFNSFDQFLIDELTEVQNIFHQMKQAVEQHCVEKNKFQDKMKNVLKDNDRLLEQAISVDIVNIVVHAHVNCAYKTVNLPSCVIIGQLTLIILGILKKKQLLLGVNLLSSASGSQPQGNTKNDRIQQTLSKAKKYKLEDHHRTVRPSLNKKKNVVDTKAISSVTNSKLNVNADLKCATAVATDCFTQNRSIIRLRHGKTPYELLHNKLHDLSFLYVFGALCYPTNDSKNLGKLQPKADIGIFIGYAPIKKAFRIYNRRPALNDMTPATISSGLMQKYSSSTPYVPPLRNDWDLLFQSMFDELLNPPPSVDNQALEVIALMVEVIAPVQAELTVSPSSTTVDQDAPSPSKSHTTTETQSSVNPQDVEEDNIDIEIAHMENDSLFEPKTYKEALTQSCWIEAMQEELNEFERLEMDVKTAFLNGNLREEVYVNQTDGFVDKDNPNHVHKLKNALYGLKQASRAWNGNDLLLDSSIALIAFADEIMLVAKILAVMRSQLMDYGLGFNKIPMYYDNKSAIALCCNNVQHSRSMHIDIRYHFIKEQVENGLIELYFVNMEYKLADLFTKPLRRDIIEFLINKLGMRSFTSETLKQLMDEVDETMDTTIDQQVAMDEALVTHAQRLRIGRSNFHLLLNIKSKESTLQLVYDVLRICPFFKAFLMDNKKHIVNLESFKDMLHICPRVPGQSFAEPLFEEEILAFIRFFGHSATIRNLIDVNINKLYQPWGSFAAIINKCLTRKSSAYDSLRLSQAQILWGLYHKRNVDYAYLMWEDFVYQDEHKKSKKRNEMDGHMFSTIKLVSRHQNMQQFGALLPIELTNEEIKNSNAYKEYYAIATGAAPPKPKASVRMTRSSSDTTITPPTTVAGPRLTNSQKGKQAAKASKAKNEGTGSILGVLDIPTKKSEEELSWNSTDEEGDDEGKDGDGDDGEERNGDDEDDNGEEGDDDEDDQEVERDDDRDDEEEGGDDEQEYKEEEYAEETRDEESFDPILKTLENSNNEGNGEKDIGLNVGGEEGHVEEEEEDELYKDVNINQERGMESIFKTTSQMDVQIATSVATLPITAPTMSPSTIVTITTTSQALILPTTAPSTIIHDLPNFGSMFGFDNRLRILESNFSEIMQTNQFAGPVSAILGIDIIKEQVKEQVKTSYTVAADLSEIELKKILIEKMEGNKSIQRSDEKRNLYKALVKAYESDKIILDTYKKTVTLKRHHDDDVDKDEEPFAGLDWGSKRYREGKEHESASALIETATRSKPPTPDRDWNKTLSAVYGSIQLWISELAKQTDSRSSLNKLMDTPLDFSNFLINWLKVDTLTPELLAGSTYKLMKGSCKSLVEFEYFLEEVFKATTDQLDWVNLEGYDKHALWEVSHWGRKRQQFYGFAVNQESARDMYSKRRIIVVTELKIVECHNYKHLDWITMRRDDDKFYKFKEGDFKRLRIQDIEDMLLLLVQGKMTNLTVEERFAFNVSL</sequence>
<feature type="compositionally biased region" description="Low complexity" evidence="3">
    <location>
        <begin position="1407"/>
        <end position="1420"/>
    </location>
</feature>
<organism evidence="5">
    <name type="scientific">Tanacetum cinerariifolium</name>
    <name type="common">Dalmatian daisy</name>
    <name type="synonym">Chrysanthemum cinerariifolium</name>
    <dbReference type="NCBI Taxonomy" id="118510"/>
    <lineage>
        <taxon>Eukaryota</taxon>
        <taxon>Viridiplantae</taxon>
        <taxon>Streptophyta</taxon>
        <taxon>Embryophyta</taxon>
        <taxon>Tracheophyta</taxon>
        <taxon>Spermatophyta</taxon>
        <taxon>Magnoliopsida</taxon>
        <taxon>eudicotyledons</taxon>
        <taxon>Gunneridae</taxon>
        <taxon>Pentapetalae</taxon>
        <taxon>asterids</taxon>
        <taxon>campanulids</taxon>
        <taxon>Asterales</taxon>
        <taxon>Asteraceae</taxon>
        <taxon>Asteroideae</taxon>
        <taxon>Anthemideae</taxon>
        <taxon>Anthemidinae</taxon>
        <taxon>Tanacetum</taxon>
    </lineage>
</organism>
<feature type="region of interest" description="Disordered" evidence="3">
    <location>
        <begin position="895"/>
        <end position="926"/>
    </location>
</feature>
<dbReference type="InterPro" id="IPR036875">
    <property type="entry name" value="Znf_CCHC_sf"/>
</dbReference>
<dbReference type="SMART" id="SM00343">
    <property type="entry name" value="ZnF_C2HC"/>
    <property type="match status" value="1"/>
</dbReference>
<dbReference type="InterPro" id="IPR001878">
    <property type="entry name" value="Znf_CCHC"/>
</dbReference>
<evidence type="ECO:0000313" key="5">
    <source>
        <dbReference type="EMBL" id="GEU71906.1"/>
    </source>
</evidence>
<reference evidence="5" key="1">
    <citation type="journal article" date="2019" name="Sci. Rep.">
        <title>Draft genome of Tanacetum cinerariifolium, the natural source of mosquito coil.</title>
        <authorList>
            <person name="Yamashiro T."/>
            <person name="Shiraishi A."/>
            <person name="Satake H."/>
            <person name="Nakayama K."/>
        </authorList>
    </citation>
    <scope>NUCLEOTIDE SEQUENCE</scope>
</reference>
<keyword evidence="2" id="KW-0175">Coiled coil</keyword>
<feature type="domain" description="CCHC-type" evidence="4">
    <location>
        <begin position="354"/>
        <end position="369"/>
    </location>
</feature>
<feature type="region of interest" description="Disordered" evidence="3">
    <location>
        <begin position="1794"/>
        <end position="1814"/>
    </location>
</feature>